<feature type="domain" description="Methyltransferase small" evidence="1">
    <location>
        <begin position="27"/>
        <end position="112"/>
    </location>
</feature>
<dbReference type="Pfam" id="PF05175">
    <property type="entry name" value="MTS"/>
    <property type="match status" value="1"/>
</dbReference>
<sequence length="240" mass="27947">MFLYQPIDGYCYNSDTHFLFNFICQNLKQFKNIQGDLLDIGSGSGVLGLLIARDYKNIILNQVEIQKEFCFLSQKNSQINNIKSKLFEGNFLNIQFKTQYKYIVSNPPFYPDCVVKSDNKNIQISRYNNNLPLDKFICKVSQILIKNGIFFFCYDVSLLNDIIICCNRYQLNIEVIQFLHSKENKNASLVMIMARNNSKSMTKILPPVIMFDKTNKLNENVIDIYNNCSTYSMKCKVNDF</sequence>
<dbReference type="AlphaFoldDB" id="A0A3B1E931"/>
<organism evidence="2">
    <name type="scientific">hydrothermal vent metagenome</name>
    <dbReference type="NCBI Taxonomy" id="652676"/>
    <lineage>
        <taxon>unclassified sequences</taxon>
        <taxon>metagenomes</taxon>
        <taxon>ecological metagenomes</taxon>
    </lineage>
</organism>
<evidence type="ECO:0000259" key="1">
    <source>
        <dbReference type="Pfam" id="PF05175"/>
    </source>
</evidence>
<dbReference type="GO" id="GO:0008757">
    <property type="term" value="F:S-adenosylmethionine-dependent methyltransferase activity"/>
    <property type="evidence" value="ECO:0007669"/>
    <property type="project" value="UniProtKB-ARBA"/>
</dbReference>
<dbReference type="GO" id="GO:0003676">
    <property type="term" value="F:nucleic acid binding"/>
    <property type="evidence" value="ECO:0007669"/>
    <property type="project" value="InterPro"/>
</dbReference>
<gene>
    <name evidence="2" type="ORF">MNB_ARC-1_1023</name>
</gene>
<dbReference type="PANTHER" id="PTHR47739:SF1">
    <property type="entry name" value="TRNA1(VAL) (ADENINE(37)-N6)-METHYLTRANSFERASE"/>
    <property type="match status" value="1"/>
</dbReference>
<dbReference type="Gene3D" id="3.40.50.150">
    <property type="entry name" value="Vaccinia Virus protein VP39"/>
    <property type="match status" value="1"/>
</dbReference>
<name>A0A3B1E931_9ZZZZ</name>
<protein>
    <submittedName>
        <fullName evidence="2">tRNA (Adenine37-N(6))-methyltransferase TrmN6</fullName>
        <ecNumber evidence="2">2.1.1.223</ecNumber>
    </submittedName>
</protein>
<dbReference type="PANTHER" id="PTHR47739">
    <property type="entry name" value="TRNA1(VAL) (ADENINE(37)-N6)-METHYLTRANSFERASE"/>
    <property type="match status" value="1"/>
</dbReference>
<dbReference type="CDD" id="cd02440">
    <property type="entry name" value="AdoMet_MTases"/>
    <property type="match status" value="1"/>
</dbReference>
<dbReference type="PROSITE" id="PS00092">
    <property type="entry name" value="N6_MTASE"/>
    <property type="match status" value="1"/>
</dbReference>
<dbReference type="EMBL" id="UOYO01000017">
    <property type="protein sequence ID" value="VAY86767.1"/>
    <property type="molecule type" value="Genomic_DNA"/>
</dbReference>
<proteinExistence type="predicted"/>
<dbReference type="InterPro" id="IPR029063">
    <property type="entry name" value="SAM-dependent_MTases_sf"/>
</dbReference>
<dbReference type="EC" id="2.1.1.223" evidence="2"/>
<reference evidence="2" key="1">
    <citation type="submission" date="2018-10" db="EMBL/GenBank/DDBJ databases">
        <authorList>
            <person name="Aoki K."/>
        </authorList>
    </citation>
    <scope>NUCLEOTIDE SEQUENCE</scope>
</reference>
<dbReference type="InterPro" id="IPR007848">
    <property type="entry name" value="Small_mtfrase_dom"/>
</dbReference>
<keyword evidence="2" id="KW-0489">Methyltransferase</keyword>
<evidence type="ECO:0000313" key="2">
    <source>
        <dbReference type="EMBL" id="VAY86767.1"/>
    </source>
</evidence>
<dbReference type="SUPFAM" id="SSF53335">
    <property type="entry name" value="S-adenosyl-L-methionine-dependent methyltransferases"/>
    <property type="match status" value="1"/>
</dbReference>
<dbReference type="GO" id="GO:0032259">
    <property type="term" value="P:methylation"/>
    <property type="evidence" value="ECO:0007669"/>
    <property type="project" value="UniProtKB-KW"/>
</dbReference>
<dbReference type="InterPro" id="IPR002052">
    <property type="entry name" value="DNA_methylase_N6_adenine_CS"/>
</dbReference>
<dbReference type="InterPro" id="IPR050210">
    <property type="entry name" value="tRNA_Adenine-N(6)_MTase"/>
</dbReference>
<accession>A0A3B1E931</accession>
<keyword evidence="2" id="KW-0808">Transferase</keyword>